<dbReference type="Proteomes" id="UP000215002">
    <property type="component" value="Chromosome"/>
</dbReference>
<reference evidence="2 3" key="1">
    <citation type="submission" date="2017-08" db="EMBL/GenBank/DDBJ databases">
        <title>Complete genome sequence of Mucilaginibacter sp. strain BJC16-A31.</title>
        <authorList>
            <consortium name="Henan University of Science and Technology"/>
            <person name="You X."/>
        </authorList>
    </citation>
    <scope>NUCLEOTIDE SEQUENCE [LARGE SCALE GENOMIC DNA]</scope>
    <source>
        <strain evidence="2 3">BJC16-A31</strain>
    </source>
</reference>
<evidence type="ECO:0000259" key="1">
    <source>
        <dbReference type="PROSITE" id="PS50093"/>
    </source>
</evidence>
<dbReference type="AlphaFoldDB" id="A0A223P0B6"/>
<evidence type="ECO:0000313" key="2">
    <source>
        <dbReference type="EMBL" id="ASU35563.1"/>
    </source>
</evidence>
<dbReference type="Pfam" id="PF13585">
    <property type="entry name" value="CHU_C"/>
    <property type="match status" value="1"/>
</dbReference>
<dbReference type="SUPFAM" id="SSF49299">
    <property type="entry name" value="PKD domain"/>
    <property type="match status" value="3"/>
</dbReference>
<dbReference type="CDD" id="cd00146">
    <property type="entry name" value="PKD"/>
    <property type="match status" value="2"/>
</dbReference>
<protein>
    <recommendedName>
        <fullName evidence="1">PKD domain-containing protein</fullName>
    </recommendedName>
</protein>
<dbReference type="InterPro" id="IPR035986">
    <property type="entry name" value="PKD_dom_sf"/>
</dbReference>
<dbReference type="InterPro" id="IPR026341">
    <property type="entry name" value="T9SS_type_B"/>
</dbReference>
<evidence type="ECO:0000313" key="3">
    <source>
        <dbReference type="Proteomes" id="UP000215002"/>
    </source>
</evidence>
<dbReference type="SMART" id="SM00089">
    <property type="entry name" value="PKD"/>
    <property type="match status" value="3"/>
</dbReference>
<accession>A0A223P0B6</accession>
<dbReference type="PROSITE" id="PS50093">
    <property type="entry name" value="PKD"/>
    <property type="match status" value="2"/>
</dbReference>
<dbReference type="Gene3D" id="2.60.40.10">
    <property type="entry name" value="Immunoglobulins"/>
    <property type="match status" value="2"/>
</dbReference>
<dbReference type="InterPro" id="IPR000601">
    <property type="entry name" value="PKD_dom"/>
</dbReference>
<dbReference type="NCBIfam" id="TIGR04131">
    <property type="entry name" value="Bac_Flav_CTERM"/>
    <property type="match status" value="1"/>
</dbReference>
<name>A0A223P0B6_9SPHI</name>
<proteinExistence type="predicted"/>
<dbReference type="InterPro" id="IPR013783">
    <property type="entry name" value="Ig-like_fold"/>
</dbReference>
<dbReference type="EMBL" id="CP022743">
    <property type="protein sequence ID" value="ASU35563.1"/>
    <property type="molecule type" value="Genomic_DNA"/>
</dbReference>
<dbReference type="InterPro" id="IPR022409">
    <property type="entry name" value="PKD/Chitinase_dom"/>
</dbReference>
<sequence>MWGHSNKNAHGFKIYEKIKQKTKIQANHPDHVNTMISQIQANCNDINWASWGAFTGSSATGTVTDADGSLVNVTMTSNFTFGASSGIYNFSKFNGYPSPIPNAQVPQTTWSKGAGGTTTMCFSKTVTNPVLLIASLGNSAGLSSKLDFSLPYVVLYDGGGMVYNSSTSLTGTEGYAIIMFPGDFTCVTINSTTEEYYTNITWGLRPPPFPINIQENTTACGDVTLTASGGASYLWDGGDSPNSATNTFHQSGTYIVTVINAAGCTTSASKAITVTPANIPPPVISGNASNCGSVTLTASGGVSYMWDGGDTPNSATNTFRQSGTYTVTATTASGCTATASKVVTVNSPPVPVISGSTSGCGTVTLTASGGVSYSWDGGDSPNYAVNTFSSSGIYNVTVTDANNCTATAMATVTVSRGVSPSVNIMASPSNTICPGTQVNFTANAVNGGTSPVLEWYKNNVAVASGPIYSATDLVNNDVIKCGLTSNAACVAPLTISSNAIAMTVNEIPTISIDQNAVVNGSDPVRLSPVINGDIKTYLWTPATGLSNAAIPNPLAAPSYTTTYKLTVISTAGCEAEASVTVKVLKNDIIIPNTFTPNDDGINDTWNITYLSDYQDATIDIYNRWGQHLFHSIGYIKPWDGTYNGKRLQVGTYYYVIDLKYNNYKRRSGWVAILR</sequence>
<dbReference type="KEGG" id="muc:MuYL_3678"/>
<keyword evidence="3" id="KW-1185">Reference proteome</keyword>
<feature type="domain" description="PKD" evidence="1">
    <location>
        <begin position="371"/>
        <end position="421"/>
    </location>
</feature>
<gene>
    <name evidence="2" type="ORF">MuYL_3678</name>
</gene>
<feature type="domain" description="PKD" evidence="1">
    <location>
        <begin position="302"/>
        <end position="352"/>
    </location>
</feature>
<organism evidence="2 3">
    <name type="scientific">Mucilaginibacter xinganensis</name>
    <dbReference type="NCBI Taxonomy" id="1234841"/>
    <lineage>
        <taxon>Bacteria</taxon>
        <taxon>Pseudomonadati</taxon>
        <taxon>Bacteroidota</taxon>
        <taxon>Sphingobacteriia</taxon>
        <taxon>Sphingobacteriales</taxon>
        <taxon>Sphingobacteriaceae</taxon>
        <taxon>Mucilaginibacter</taxon>
    </lineage>
</organism>